<accession>A0A9Q0N514</accession>
<dbReference type="EMBL" id="WJQU01000002">
    <property type="protein sequence ID" value="KAJ6643211.1"/>
    <property type="molecule type" value="Genomic_DNA"/>
</dbReference>
<sequence length="42" mass="4866">MDYRSIFGLILLALLSDCATYMDESDMKAFIELLNFPRSYTP</sequence>
<dbReference type="AlphaFoldDB" id="A0A9Q0N514"/>
<keyword evidence="3" id="KW-1185">Reference proteome</keyword>
<comment type="caution">
    <text evidence="2">The sequence shown here is derived from an EMBL/GenBank/DDBJ whole genome shotgun (WGS) entry which is preliminary data.</text>
</comment>
<reference evidence="2" key="1">
    <citation type="submission" date="2022-07" db="EMBL/GenBank/DDBJ databases">
        <authorList>
            <person name="Trinca V."/>
            <person name="Uliana J.V.C."/>
            <person name="Torres T.T."/>
            <person name="Ward R.J."/>
            <person name="Monesi N."/>
        </authorList>
    </citation>
    <scope>NUCLEOTIDE SEQUENCE</scope>
    <source>
        <strain evidence="2">HSMRA1968</strain>
        <tissue evidence="2">Whole embryos</tissue>
    </source>
</reference>
<feature type="chain" id="PRO_5040470738" evidence="1">
    <location>
        <begin position="21"/>
        <end position="42"/>
    </location>
</feature>
<evidence type="ECO:0000313" key="2">
    <source>
        <dbReference type="EMBL" id="KAJ6643211.1"/>
    </source>
</evidence>
<evidence type="ECO:0000256" key="1">
    <source>
        <dbReference type="SAM" id="SignalP"/>
    </source>
</evidence>
<keyword evidence="1" id="KW-0732">Signal</keyword>
<gene>
    <name evidence="2" type="ORF">Bhyg_08168</name>
</gene>
<organism evidence="2 3">
    <name type="scientific">Pseudolycoriella hygida</name>
    <dbReference type="NCBI Taxonomy" id="35572"/>
    <lineage>
        <taxon>Eukaryota</taxon>
        <taxon>Metazoa</taxon>
        <taxon>Ecdysozoa</taxon>
        <taxon>Arthropoda</taxon>
        <taxon>Hexapoda</taxon>
        <taxon>Insecta</taxon>
        <taxon>Pterygota</taxon>
        <taxon>Neoptera</taxon>
        <taxon>Endopterygota</taxon>
        <taxon>Diptera</taxon>
        <taxon>Nematocera</taxon>
        <taxon>Sciaroidea</taxon>
        <taxon>Sciaridae</taxon>
        <taxon>Pseudolycoriella</taxon>
    </lineage>
</organism>
<dbReference type="Proteomes" id="UP001151699">
    <property type="component" value="Chromosome B"/>
</dbReference>
<evidence type="ECO:0000313" key="3">
    <source>
        <dbReference type="Proteomes" id="UP001151699"/>
    </source>
</evidence>
<protein>
    <submittedName>
        <fullName evidence="2">Uncharacterized protein</fullName>
    </submittedName>
</protein>
<name>A0A9Q0N514_9DIPT</name>
<proteinExistence type="predicted"/>
<feature type="signal peptide" evidence="1">
    <location>
        <begin position="1"/>
        <end position="20"/>
    </location>
</feature>